<evidence type="ECO:0000313" key="1">
    <source>
        <dbReference type="EMBL" id="PVV04010.1"/>
    </source>
</evidence>
<dbReference type="SUPFAM" id="SSF56784">
    <property type="entry name" value="HAD-like"/>
    <property type="match status" value="1"/>
</dbReference>
<dbReference type="InterPro" id="IPR023214">
    <property type="entry name" value="HAD_sf"/>
</dbReference>
<accession>A0A2T9ZHG9</accession>
<dbReference type="OrthoDB" id="413953at2759"/>
<dbReference type="EMBL" id="MBFS01000171">
    <property type="protein sequence ID" value="PVV04010.1"/>
    <property type="molecule type" value="Genomic_DNA"/>
</dbReference>
<proteinExistence type="predicted"/>
<dbReference type="PANTHER" id="PTHR19288:SF46">
    <property type="entry name" value="HALOACID DEHALOGENASE-LIKE HYDROLASE DOMAIN-CONTAINING PROTEIN 2"/>
    <property type="match status" value="1"/>
</dbReference>
<sequence length="126" mass="13472">MHLTLNKECAFIATNEDSTFPLSGFTSPGAGALLSVLKTSTKKTPVVIGKPHKTLFECISAAYDLDKSRTIMVGDRLDTDIQFGINSGVDTLLVFTGVSSEDDARDEKHAQATFAISSFGEISKLA</sequence>
<reference evidence="1 2" key="1">
    <citation type="journal article" date="2018" name="MBio">
        <title>Comparative Genomics Reveals the Core Gene Toolbox for the Fungus-Insect Symbiosis.</title>
        <authorList>
            <person name="Wang Y."/>
            <person name="Stata M."/>
            <person name="Wang W."/>
            <person name="Stajich J.E."/>
            <person name="White M.M."/>
            <person name="Moncalvo J.M."/>
        </authorList>
    </citation>
    <scope>NUCLEOTIDE SEQUENCE [LARGE SCALE GENOMIC DNA]</scope>
    <source>
        <strain evidence="1 2">SC-DP-2</strain>
    </source>
</reference>
<dbReference type="GO" id="GO:0016791">
    <property type="term" value="F:phosphatase activity"/>
    <property type="evidence" value="ECO:0007669"/>
    <property type="project" value="TreeGrafter"/>
</dbReference>
<dbReference type="AlphaFoldDB" id="A0A2T9ZHG9"/>
<dbReference type="Pfam" id="PF13242">
    <property type="entry name" value="Hydrolase_like"/>
    <property type="match status" value="1"/>
</dbReference>
<keyword evidence="2" id="KW-1185">Reference proteome</keyword>
<dbReference type="STRING" id="133381.A0A2T9ZHG9"/>
<gene>
    <name evidence="1" type="ORF">BB560_001506</name>
</gene>
<evidence type="ECO:0000313" key="2">
    <source>
        <dbReference type="Proteomes" id="UP000245609"/>
    </source>
</evidence>
<comment type="caution">
    <text evidence="1">The sequence shown here is derived from an EMBL/GenBank/DDBJ whole genome shotgun (WGS) entry which is preliminary data.</text>
</comment>
<organism evidence="1 2">
    <name type="scientific">Smittium megazygosporum</name>
    <dbReference type="NCBI Taxonomy" id="133381"/>
    <lineage>
        <taxon>Eukaryota</taxon>
        <taxon>Fungi</taxon>
        <taxon>Fungi incertae sedis</taxon>
        <taxon>Zoopagomycota</taxon>
        <taxon>Kickxellomycotina</taxon>
        <taxon>Harpellomycetes</taxon>
        <taxon>Harpellales</taxon>
        <taxon>Legeriomycetaceae</taxon>
        <taxon>Smittium</taxon>
    </lineage>
</organism>
<dbReference type="Proteomes" id="UP000245609">
    <property type="component" value="Unassembled WGS sequence"/>
</dbReference>
<dbReference type="GO" id="GO:0005737">
    <property type="term" value="C:cytoplasm"/>
    <property type="evidence" value="ECO:0007669"/>
    <property type="project" value="TreeGrafter"/>
</dbReference>
<name>A0A2T9ZHG9_9FUNG</name>
<protein>
    <recommendedName>
        <fullName evidence="3">4-nitrophenylphosphatase</fullName>
    </recommendedName>
</protein>
<dbReference type="PANTHER" id="PTHR19288">
    <property type="entry name" value="4-NITROPHENYLPHOSPHATASE-RELATED"/>
    <property type="match status" value="1"/>
</dbReference>
<dbReference type="Gene3D" id="3.40.50.1000">
    <property type="entry name" value="HAD superfamily/HAD-like"/>
    <property type="match status" value="1"/>
</dbReference>
<evidence type="ECO:0008006" key="3">
    <source>
        <dbReference type="Google" id="ProtNLM"/>
    </source>
</evidence>
<dbReference type="InterPro" id="IPR036412">
    <property type="entry name" value="HAD-like_sf"/>
</dbReference>